<evidence type="ECO:0000256" key="2">
    <source>
        <dbReference type="SAM" id="SignalP"/>
    </source>
</evidence>
<dbReference type="GO" id="GO:0005886">
    <property type="term" value="C:plasma membrane"/>
    <property type="evidence" value="ECO:0007669"/>
    <property type="project" value="TreeGrafter"/>
</dbReference>
<dbReference type="SUPFAM" id="SSF49265">
    <property type="entry name" value="Fibronectin type III"/>
    <property type="match status" value="2"/>
</dbReference>
<dbReference type="AlphaFoldDB" id="A0A8C2WU20"/>
<dbReference type="InterPro" id="IPR003961">
    <property type="entry name" value="FN3_dom"/>
</dbReference>
<keyword evidence="5" id="KW-1185">Reference proteome</keyword>
<dbReference type="Ensembl" id="ENSCLMT00005009274.1">
    <property type="protein sequence ID" value="ENSCLMP00005008472.1"/>
    <property type="gene ID" value="ENSCLMG00005004886.1"/>
</dbReference>
<evidence type="ECO:0000256" key="1">
    <source>
        <dbReference type="SAM" id="Phobius"/>
    </source>
</evidence>
<dbReference type="CTD" id="100174902"/>
<keyword evidence="1" id="KW-0472">Membrane</keyword>
<reference evidence="4" key="2">
    <citation type="submission" date="2025-09" db="UniProtKB">
        <authorList>
            <consortium name="Ensembl"/>
        </authorList>
    </citation>
    <scope>IDENTIFICATION</scope>
</reference>
<feature type="domain" description="Fibronectin type-III" evidence="3">
    <location>
        <begin position="8"/>
        <end position="116"/>
    </location>
</feature>
<dbReference type="GeneID" id="117746066"/>
<gene>
    <name evidence="4" type="primary">crfb16</name>
</gene>
<feature type="chain" id="PRO_5034320035" evidence="2">
    <location>
        <begin position="28"/>
        <end position="297"/>
    </location>
</feature>
<name>A0A8C2WU20_CYCLU</name>
<dbReference type="Pfam" id="PF01108">
    <property type="entry name" value="Tissue_fac"/>
    <property type="match status" value="1"/>
</dbReference>
<dbReference type="InterPro" id="IPR050650">
    <property type="entry name" value="Type-II_Cytokine-TF_Rcpt"/>
</dbReference>
<keyword evidence="2" id="KW-0732">Signal</keyword>
<dbReference type="Proteomes" id="UP000694565">
    <property type="component" value="Unplaced"/>
</dbReference>
<sequence length="297" mass="32790">MMMVVMMMVVMMVVVMMILLDQVCTLAAPSSACMRSVDMTHVLRWRPPLAACDTALLYSVQFQGEFELMHLKGTWLNAPECQLIPHTRCDLTFDLGSDSDYNLRVRAQCGSELSAWTELSPPFNRRDTVLMAPAMSVTAVGDALQVTFAKLPLTAVVSVTVWKSGDELQAVVYTMPADQAVLHVAALQEGAEYCVRAQTVLDARIRSGSTDAECVFITGRPDGAWKRPTTVGVTVIAMAALLFAVFWSVVHCRPHACQSYFHKEPLPRSLDPDWDIQIQVSPEEAELYEPIHVSAAP</sequence>
<dbReference type="PANTHER" id="PTHR20859:SF48">
    <property type="entry name" value="INTERLEUKIN-20 RECEPTOR SUBUNIT BETA"/>
    <property type="match status" value="1"/>
</dbReference>
<dbReference type="GO" id="GO:0004896">
    <property type="term" value="F:cytokine receptor activity"/>
    <property type="evidence" value="ECO:0007669"/>
    <property type="project" value="TreeGrafter"/>
</dbReference>
<dbReference type="Gene3D" id="2.60.40.10">
    <property type="entry name" value="Immunoglobulins"/>
    <property type="match status" value="2"/>
</dbReference>
<evidence type="ECO:0000313" key="4">
    <source>
        <dbReference type="Ensembl" id="ENSCLMP00005008472.1"/>
    </source>
</evidence>
<evidence type="ECO:0000259" key="3">
    <source>
        <dbReference type="Pfam" id="PF01108"/>
    </source>
</evidence>
<keyword evidence="1" id="KW-0812">Transmembrane</keyword>
<keyword evidence="1" id="KW-1133">Transmembrane helix</keyword>
<accession>A0A8C2WU20</accession>
<feature type="transmembrane region" description="Helical" evidence="1">
    <location>
        <begin position="231"/>
        <end position="250"/>
    </location>
</feature>
<evidence type="ECO:0000313" key="5">
    <source>
        <dbReference type="Proteomes" id="UP000694565"/>
    </source>
</evidence>
<organism evidence="4 5">
    <name type="scientific">Cyclopterus lumpus</name>
    <name type="common">Lumpsucker</name>
    <dbReference type="NCBI Taxonomy" id="8103"/>
    <lineage>
        <taxon>Eukaryota</taxon>
        <taxon>Metazoa</taxon>
        <taxon>Chordata</taxon>
        <taxon>Craniata</taxon>
        <taxon>Vertebrata</taxon>
        <taxon>Euteleostomi</taxon>
        <taxon>Actinopterygii</taxon>
        <taxon>Neopterygii</taxon>
        <taxon>Teleostei</taxon>
        <taxon>Neoteleostei</taxon>
        <taxon>Acanthomorphata</taxon>
        <taxon>Eupercaria</taxon>
        <taxon>Perciformes</taxon>
        <taxon>Cottioidei</taxon>
        <taxon>Cottales</taxon>
        <taxon>Cyclopteridae</taxon>
        <taxon>Cyclopterus</taxon>
    </lineage>
</organism>
<dbReference type="CDD" id="cd00063">
    <property type="entry name" value="FN3"/>
    <property type="match status" value="1"/>
</dbReference>
<dbReference type="GeneTree" id="ENSGT00940000165457"/>
<protein>
    <submittedName>
        <fullName evidence="4">Cytokine receptor family member B16</fullName>
    </submittedName>
</protein>
<dbReference type="PANTHER" id="PTHR20859">
    <property type="entry name" value="INTERFERON/INTERLEUKIN RECEPTOR"/>
    <property type="match status" value="1"/>
</dbReference>
<proteinExistence type="predicted"/>
<dbReference type="RefSeq" id="XP_034410764.1">
    <property type="nucleotide sequence ID" value="XM_034554873.1"/>
</dbReference>
<dbReference type="InterPro" id="IPR036116">
    <property type="entry name" value="FN3_sf"/>
</dbReference>
<reference evidence="4" key="1">
    <citation type="submission" date="2025-08" db="UniProtKB">
        <authorList>
            <consortium name="Ensembl"/>
        </authorList>
    </citation>
    <scope>IDENTIFICATION</scope>
</reference>
<dbReference type="InterPro" id="IPR013783">
    <property type="entry name" value="Ig-like_fold"/>
</dbReference>
<feature type="signal peptide" evidence="2">
    <location>
        <begin position="1"/>
        <end position="27"/>
    </location>
</feature>
<dbReference type="GO" id="GO:0042015">
    <property type="term" value="F:interleukin-20 binding"/>
    <property type="evidence" value="ECO:0007669"/>
    <property type="project" value="TreeGrafter"/>
</dbReference>